<reference evidence="3 4" key="1">
    <citation type="submission" date="2020-07" db="EMBL/GenBank/DDBJ databases">
        <title>Streptomyces isolated from Indian soil.</title>
        <authorList>
            <person name="Mandal S."/>
            <person name="Maiti P.K."/>
        </authorList>
    </citation>
    <scope>NUCLEOTIDE SEQUENCE [LARGE SCALE GENOMIC DNA]</scope>
    <source>
        <strain evidence="3 4">PSKA54</strain>
    </source>
</reference>
<dbReference type="SUPFAM" id="SSF46955">
    <property type="entry name" value="Putative DNA-binding domain"/>
    <property type="match status" value="1"/>
</dbReference>
<accession>A0A7W2D3U9</accession>
<dbReference type="GO" id="GO:0003677">
    <property type="term" value="F:DNA binding"/>
    <property type="evidence" value="ECO:0007669"/>
    <property type="project" value="InterPro"/>
</dbReference>
<dbReference type="RefSeq" id="WP_181865877.1">
    <property type="nucleotide sequence ID" value="NZ_JACEQY010000027.1"/>
</dbReference>
<dbReference type="EMBL" id="JACEQY010000027">
    <property type="protein sequence ID" value="MBA4864218.1"/>
    <property type="molecule type" value="Genomic_DNA"/>
</dbReference>
<dbReference type="NCBIfam" id="TIGR01764">
    <property type="entry name" value="excise"/>
    <property type="match status" value="1"/>
</dbReference>
<sequence>MTLMTDRTVLPPSVPEERQELDELAALVTDTAESAALVGPDGTLLRLPPAVHEILVQVILAMHAGRAITIAPRAQRLTTQEAADVLGVSRPTLVKLLDEGKIPYEQPGRHRRVRLDDVLAYQEARRAERRRRLDDLVRESEDLGLYENGTDGSEEPSSPSR</sequence>
<evidence type="ECO:0000313" key="3">
    <source>
        <dbReference type="EMBL" id="MBA4864218.1"/>
    </source>
</evidence>
<proteinExistence type="predicted"/>
<dbReference type="InterPro" id="IPR010093">
    <property type="entry name" value="SinI_DNA-bd"/>
</dbReference>
<name>A0A7W2D3U9_9ACTN</name>
<dbReference type="Gene3D" id="1.10.10.10">
    <property type="entry name" value="Winged helix-like DNA-binding domain superfamily/Winged helix DNA-binding domain"/>
    <property type="match status" value="1"/>
</dbReference>
<keyword evidence="4" id="KW-1185">Reference proteome</keyword>
<gene>
    <name evidence="3" type="ORF">H1V43_23240</name>
</gene>
<evidence type="ECO:0000256" key="1">
    <source>
        <dbReference type="SAM" id="MobiDB-lite"/>
    </source>
</evidence>
<feature type="region of interest" description="Disordered" evidence="1">
    <location>
        <begin position="141"/>
        <end position="161"/>
    </location>
</feature>
<evidence type="ECO:0000313" key="4">
    <source>
        <dbReference type="Proteomes" id="UP000586976"/>
    </source>
</evidence>
<evidence type="ECO:0000259" key="2">
    <source>
        <dbReference type="Pfam" id="PF12728"/>
    </source>
</evidence>
<dbReference type="InterPro" id="IPR041657">
    <property type="entry name" value="HTH_17"/>
</dbReference>
<dbReference type="Proteomes" id="UP000586976">
    <property type="component" value="Unassembled WGS sequence"/>
</dbReference>
<organism evidence="3 4">
    <name type="scientific">Streptomyces himalayensis subsp. aureolus</name>
    <dbReference type="NCBI Taxonomy" id="2758039"/>
    <lineage>
        <taxon>Bacteria</taxon>
        <taxon>Bacillati</taxon>
        <taxon>Actinomycetota</taxon>
        <taxon>Actinomycetes</taxon>
        <taxon>Kitasatosporales</taxon>
        <taxon>Streptomycetaceae</taxon>
        <taxon>Streptomyces</taxon>
        <taxon>Streptomyces himalayensis</taxon>
    </lineage>
</organism>
<dbReference type="InterPro" id="IPR009061">
    <property type="entry name" value="DNA-bd_dom_put_sf"/>
</dbReference>
<comment type="caution">
    <text evidence="3">The sequence shown here is derived from an EMBL/GenBank/DDBJ whole genome shotgun (WGS) entry which is preliminary data.</text>
</comment>
<protein>
    <submittedName>
        <fullName evidence="3">Helix-turn-helix domain-containing protein</fullName>
    </submittedName>
</protein>
<dbReference type="AlphaFoldDB" id="A0A7W2D3U9"/>
<dbReference type="Pfam" id="PF12728">
    <property type="entry name" value="HTH_17"/>
    <property type="match status" value="1"/>
</dbReference>
<feature type="domain" description="Helix-turn-helix" evidence="2">
    <location>
        <begin position="77"/>
        <end position="126"/>
    </location>
</feature>
<dbReference type="InterPro" id="IPR036388">
    <property type="entry name" value="WH-like_DNA-bd_sf"/>
</dbReference>